<dbReference type="InParanoid" id="F2LV34"/>
<dbReference type="RefSeq" id="WP_013681659.1">
    <property type="nucleotide sequence ID" value="NC_015318.1"/>
</dbReference>
<dbReference type="EMBL" id="CP002606">
    <property type="protein sequence ID" value="AEA33618.1"/>
    <property type="molecule type" value="Genomic_DNA"/>
</dbReference>
<dbReference type="STRING" id="760142.Hipma_0648"/>
<name>F2LV34_HIPMA</name>
<dbReference type="KEGG" id="hmr:Hipma_0648"/>
<dbReference type="Proteomes" id="UP000008139">
    <property type="component" value="Chromosome"/>
</dbReference>
<evidence type="ECO:0000313" key="1">
    <source>
        <dbReference type="EMBL" id="AEA33618.1"/>
    </source>
</evidence>
<sequence length="118" mass="13790">MAEMTREEREKFFQTLQERKENLAKQRETRVVFARTRDTEAALAIVQSADRALNLLRRNAGLRFPFEEVARHVEAYKKAVLDMHKTVDEMCKYAGVPYRVPAWVREQLGMSEEDDAEA</sequence>
<evidence type="ECO:0000313" key="2">
    <source>
        <dbReference type="Proteomes" id="UP000008139"/>
    </source>
</evidence>
<dbReference type="eggNOG" id="COG0078">
    <property type="taxonomic scope" value="Bacteria"/>
</dbReference>
<reference evidence="1 2" key="1">
    <citation type="journal article" date="2011" name="Stand. Genomic Sci.">
        <title>Complete genome sequence of the thermophilic sulfur-reducer Hippea maritima type strain (MH(2)).</title>
        <authorList>
            <person name="Huntemann M."/>
            <person name="Lu M."/>
            <person name="Nolan M."/>
            <person name="Lapidus A."/>
            <person name="Lucas S."/>
            <person name="Hammon N."/>
            <person name="Deshpande S."/>
            <person name="Cheng J.F."/>
            <person name="Tapia R."/>
            <person name="Han C."/>
            <person name="Goodwin L."/>
            <person name="Pitluck S."/>
            <person name="Liolios K."/>
            <person name="Pagani I."/>
            <person name="Ivanova N."/>
            <person name="Ovchinikova G."/>
            <person name="Pati A."/>
            <person name="Chen A."/>
            <person name="Palaniappan K."/>
            <person name="Land M."/>
            <person name="Hauser L."/>
            <person name="Jeffries C.D."/>
            <person name="Detter J.C."/>
            <person name="Brambilla E.M."/>
            <person name="Rohde M."/>
            <person name="Spring S."/>
            <person name="Goker M."/>
            <person name="Woyke T."/>
            <person name="Bristow J."/>
            <person name="Eisen J.A."/>
            <person name="Markowitz V."/>
            <person name="Hugenholtz P."/>
            <person name="Kyrpides N.C."/>
            <person name="Klenk H.P."/>
            <person name="Mavromatis K."/>
        </authorList>
    </citation>
    <scope>NUCLEOTIDE SEQUENCE [LARGE SCALE GENOMIC DNA]</scope>
    <source>
        <strain evidence="2">ATCC 700847 / DSM 10411 / MH2</strain>
    </source>
</reference>
<reference evidence="2" key="2">
    <citation type="submission" date="2011-03" db="EMBL/GenBank/DDBJ databases">
        <title>The complete genome of Hippea maritima DSM 10411.</title>
        <authorList>
            <consortium name="US DOE Joint Genome Institute (JGI-PGF)"/>
            <person name="Lucas S."/>
            <person name="Copeland A."/>
            <person name="Lapidus A."/>
            <person name="Bruce D."/>
            <person name="Goodwin L."/>
            <person name="Pitluck S."/>
            <person name="Peters L."/>
            <person name="Kyrpides N."/>
            <person name="Mavromatis K."/>
            <person name="Pagani I."/>
            <person name="Ivanova N."/>
            <person name="Mikhailova N."/>
            <person name="Lu M."/>
            <person name="Detter J.C."/>
            <person name="Tapia R."/>
            <person name="Han C."/>
            <person name="Land M."/>
            <person name="Hauser L."/>
            <person name="Markowitz V."/>
            <person name="Cheng J.-F."/>
            <person name="Hugenholtz P."/>
            <person name="Woyke T."/>
            <person name="Wu D."/>
            <person name="Spring S."/>
            <person name="Schroeder M."/>
            <person name="Brambilla E."/>
            <person name="Klenk H.-P."/>
            <person name="Eisen J.A."/>
        </authorList>
    </citation>
    <scope>NUCLEOTIDE SEQUENCE [LARGE SCALE GENOMIC DNA]</scope>
    <source>
        <strain evidence="2">ATCC 700847 / DSM 10411 / MH2</strain>
    </source>
</reference>
<keyword evidence="2" id="KW-1185">Reference proteome</keyword>
<accession>F2LV34</accession>
<dbReference type="AlphaFoldDB" id="F2LV34"/>
<proteinExistence type="predicted"/>
<organism evidence="1 2">
    <name type="scientific">Hippea maritima (strain ATCC 700847 / DSM 10411 / MH2)</name>
    <dbReference type="NCBI Taxonomy" id="760142"/>
    <lineage>
        <taxon>Bacteria</taxon>
        <taxon>Pseudomonadati</taxon>
        <taxon>Campylobacterota</taxon>
        <taxon>Desulfurellia</taxon>
        <taxon>Desulfurellales</taxon>
        <taxon>Hippeaceae</taxon>
        <taxon>Hippea</taxon>
    </lineage>
</organism>
<protein>
    <submittedName>
        <fullName evidence="1">Putative cytoplasmic protein</fullName>
    </submittedName>
</protein>
<dbReference type="HOGENOM" id="CLU_2069889_0_0_7"/>
<gene>
    <name evidence="1" type="ordered locus">Hipma_0648</name>
</gene>